<feature type="compositionally biased region" description="Basic and acidic residues" evidence="1">
    <location>
        <begin position="23"/>
        <end position="40"/>
    </location>
</feature>
<dbReference type="RefSeq" id="WP_188400706.1">
    <property type="nucleotide sequence ID" value="NZ_BMCE01000001.1"/>
</dbReference>
<dbReference type="Proteomes" id="UP001319060">
    <property type="component" value="Unassembled WGS sequence"/>
</dbReference>
<sequence>MMKKWFGASLLVLVLALAGCSEEKAKPEPKADTTEKKANEEQSTADDLAGQQAEIIKNMEEKAVDLDPTALENDPNAYEQQIIKATGTVSAHAEKGMGGSFEMKVGDTTFKVMNFTMDSSFSEGSEITVYGNVKNGKDAKSGLPLINATYIN</sequence>
<dbReference type="EMBL" id="JAFHKS010000044">
    <property type="protein sequence ID" value="MBN3546369.1"/>
    <property type="molecule type" value="Genomic_DNA"/>
</dbReference>
<reference evidence="3 4" key="1">
    <citation type="submission" date="2021-01" db="EMBL/GenBank/DDBJ databases">
        <title>Genome Sequencing of Type Strains.</title>
        <authorList>
            <person name="Lemaire J.F."/>
            <person name="Inderbitzin P."/>
            <person name="Collins S.B."/>
            <person name="Wespe N."/>
            <person name="Knight-Connoni V."/>
        </authorList>
    </citation>
    <scope>NUCLEOTIDE SEQUENCE [LARGE SCALE GENOMIC DNA]</scope>
    <source>
        <strain evidence="3 4">DSM 14730</strain>
    </source>
</reference>
<keyword evidence="4" id="KW-1185">Reference proteome</keyword>
<evidence type="ECO:0000313" key="3">
    <source>
        <dbReference type="EMBL" id="MBN3546369.1"/>
    </source>
</evidence>
<gene>
    <name evidence="3" type="ORF">JYA64_13770</name>
</gene>
<comment type="caution">
    <text evidence="3">The sequence shown here is derived from an EMBL/GenBank/DDBJ whole genome shotgun (WGS) entry which is preliminary data.</text>
</comment>
<accession>A0ABS2ZGA9</accession>
<evidence type="ECO:0008006" key="5">
    <source>
        <dbReference type="Google" id="ProtNLM"/>
    </source>
</evidence>
<feature type="region of interest" description="Disordered" evidence="1">
    <location>
        <begin position="23"/>
        <end position="52"/>
    </location>
</feature>
<feature type="chain" id="PRO_5045088141" description="Lipoprotein" evidence="2">
    <location>
        <begin position="26"/>
        <end position="152"/>
    </location>
</feature>
<evidence type="ECO:0000313" key="4">
    <source>
        <dbReference type="Proteomes" id="UP001319060"/>
    </source>
</evidence>
<keyword evidence="2" id="KW-0732">Signal</keyword>
<evidence type="ECO:0000256" key="2">
    <source>
        <dbReference type="SAM" id="SignalP"/>
    </source>
</evidence>
<feature type="signal peptide" evidence="2">
    <location>
        <begin position="1"/>
        <end position="25"/>
    </location>
</feature>
<dbReference type="PROSITE" id="PS51257">
    <property type="entry name" value="PROKAR_LIPOPROTEIN"/>
    <property type="match status" value="1"/>
</dbReference>
<protein>
    <recommendedName>
        <fullName evidence="5">Lipoprotein</fullName>
    </recommendedName>
</protein>
<proteinExistence type="predicted"/>
<organism evidence="3 4">
    <name type="scientific">Fictibacillus barbaricus</name>
    <dbReference type="NCBI Taxonomy" id="182136"/>
    <lineage>
        <taxon>Bacteria</taxon>
        <taxon>Bacillati</taxon>
        <taxon>Bacillota</taxon>
        <taxon>Bacilli</taxon>
        <taxon>Bacillales</taxon>
        <taxon>Fictibacillaceae</taxon>
        <taxon>Fictibacillus</taxon>
    </lineage>
</organism>
<evidence type="ECO:0000256" key="1">
    <source>
        <dbReference type="SAM" id="MobiDB-lite"/>
    </source>
</evidence>
<name>A0ABS2ZGA9_9BACL</name>